<proteinExistence type="predicted"/>
<reference evidence="2 3" key="1">
    <citation type="submission" date="2018-08" db="EMBL/GenBank/DDBJ databases">
        <authorList>
            <person name="Khan S.A."/>
        </authorList>
    </citation>
    <scope>NUCLEOTIDE SEQUENCE [LARGE SCALE GENOMIC DNA]</scope>
    <source>
        <strain evidence="2 3">GTF-13</strain>
    </source>
</reference>
<gene>
    <name evidence="2" type="ORF">D0544_11880</name>
</gene>
<dbReference type="EMBL" id="QWEZ01000002">
    <property type="protein sequence ID" value="RRJ82561.1"/>
    <property type="molecule type" value="Genomic_DNA"/>
</dbReference>
<evidence type="ECO:0000313" key="2">
    <source>
        <dbReference type="EMBL" id="RRJ82561.1"/>
    </source>
</evidence>
<dbReference type="RefSeq" id="WP_125016411.1">
    <property type="nucleotide sequence ID" value="NZ_QWEZ01000002.1"/>
</dbReference>
<dbReference type="PROSITE" id="PS51257">
    <property type="entry name" value="PROKAR_LIPOPROTEIN"/>
    <property type="match status" value="1"/>
</dbReference>
<keyword evidence="3" id="KW-1185">Reference proteome</keyword>
<keyword evidence="1" id="KW-0732">Signal</keyword>
<accession>A0A3P3VIK1</accession>
<dbReference type="Proteomes" id="UP000280792">
    <property type="component" value="Unassembled WGS sequence"/>
</dbReference>
<organism evidence="2 3">
    <name type="scientific">Aestuariirhabdus litorea</name>
    <dbReference type="NCBI Taxonomy" id="2528527"/>
    <lineage>
        <taxon>Bacteria</taxon>
        <taxon>Pseudomonadati</taxon>
        <taxon>Pseudomonadota</taxon>
        <taxon>Gammaproteobacteria</taxon>
        <taxon>Oceanospirillales</taxon>
        <taxon>Aestuariirhabdaceae</taxon>
        <taxon>Aestuariirhabdus</taxon>
    </lineage>
</organism>
<reference evidence="2 3" key="2">
    <citation type="submission" date="2018-12" db="EMBL/GenBank/DDBJ databases">
        <title>Simiduia agarivorans gen. nov., sp. nov., a marine, agarolytic bacterium isolated from shallow coastal water from Keelung, Taiwan.</title>
        <authorList>
            <person name="Shieh W.Y."/>
        </authorList>
    </citation>
    <scope>NUCLEOTIDE SEQUENCE [LARGE SCALE GENOMIC DNA]</scope>
    <source>
        <strain evidence="2 3">GTF-13</strain>
    </source>
</reference>
<feature type="chain" id="PRO_5018323738" description="DUF4398 domain-containing protein" evidence="1">
    <location>
        <begin position="21"/>
        <end position="240"/>
    </location>
</feature>
<feature type="signal peptide" evidence="1">
    <location>
        <begin position="1"/>
        <end position="20"/>
    </location>
</feature>
<comment type="caution">
    <text evidence="2">The sequence shown here is derived from an EMBL/GenBank/DDBJ whole genome shotgun (WGS) entry which is preliminary data.</text>
</comment>
<evidence type="ECO:0000256" key="1">
    <source>
        <dbReference type="SAM" id="SignalP"/>
    </source>
</evidence>
<protein>
    <recommendedName>
        <fullName evidence="4">DUF4398 domain-containing protein</fullName>
    </recommendedName>
</protein>
<dbReference type="AlphaFoldDB" id="A0A3P3VIK1"/>
<sequence>MPVRLTLLALITLGALIGCAGPSTRAPDNTAAPRPPSLTELIEQDISANRLTTPSDNNALDKVERLPNPDQKKHYRQLIADRYVQLAERALQRNRYIRASGYAVKAGEISDNPRGLAEVRRRIQRYHETTTAEPIPAQVAPPKPSASLAKARLLDTISLPQAAVRERQFELRYRIDLVIEKAVKRNALIELISQTQSDARWLSALVRSRIRLSHPQYDLVLFSTIDDSHPPLFHLFERTP</sequence>
<name>A0A3P3VIK1_9GAMM</name>
<evidence type="ECO:0008006" key="4">
    <source>
        <dbReference type="Google" id="ProtNLM"/>
    </source>
</evidence>
<evidence type="ECO:0000313" key="3">
    <source>
        <dbReference type="Proteomes" id="UP000280792"/>
    </source>
</evidence>